<evidence type="ECO:0000313" key="2">
    <source>
        <dbReference type="Proteomes" id="UP000663844"/>
    </source>
</evidence>
<dbReference type="EMBL" id="CAJOAZ010006646">
    <property type="protein sequence ID" value="CAF4140726.1"/>
    <property type="molecule type" value="Genomic_DNA"/>
</dbReference>
<gene>
    <name evidence="1" type="ORF">OXD698_LOCUS37525</name>
</gene>
<reference evidence="1" key="1">
    <citation type="submission" date="2021-02" db="EMBL/GenBank/DDBJ databases">
        <authorList>
            <person name="Nowell W R."/>
        </authorList>
    </citation>
    <scope>NUCLEOTIDE SEQUENCE</scope>
</reference>
<name>A0A819XJX5_9BILA</name>
<dbReference type="AlphaFoldDB" id="A0A819XJX5"/>
<dbReference type="Proteomes" id="UP000663844">
    <property type="component" value="Unassembled WGS sequence"/>
</dbReference>
<sequence length="160" mass="17689">MNAARQIYADKSDALTQQLIEQTKKNLGLDIDQSKIQVIKPSKDNDDIIVSVPLVDTVKTTSDEIKQNDIYVSYQCMDTEKLKGCFKVKLTNINEKGAEFALVDNEGNTIATATTTGNPPESNKQRACIEVYVNNVYRGCYGTVIIVITSDSVTIYGIDK</sequence>
<proteinExistence type="predicted"/>
<evidence type="ECO:0000313" key="1">
    <source>
        <dbReference type="EMBL" id="CAF4140726.1"/>
    </source>
</evidence>
<comment type="caution">
    <text evidence="1">The sequence shown here is derived from an EMBL/GenBank/DDBJ whole genome shotgun (WGS) entry which is preliminary data.</text>
</comment>
<organism evidence="1 2">
    <name type="scientific">Adineta steineri</name>
    <dbReference type="NCBI Taxonomy" id="433720"/>
    <lineage>
        <taxon>Eukaryota</taxon>
        <taxon>Metazoa</taxon>
        <taxon>Spiralia</taxon>
        <taxon>Gnathifera</taxon>
        <taxon>Rotifera</taxon>
        <taxon>Eurotatoria</taxon>
        <taxon>Bdelloidea</taxon>
        <taxon>Adinetida</taxon>
        <taxon>Adinetidae</taxon>
        <taxon>Adineta</taxon>
    </lineage>
</organism>
<accession>A0A819XJX5</accession>
<protein>
    <submittedName>
        <fullName evidence="1">Uncharacterized protein</fullName>
    </submittedName>
</protein>